<proteinExistence type="predicted"/>
<reference evidence="1" key="2">
    <citation type="journal article" date="2015" name="Fish Shellfish Immunol.">
        <title>Early steps in the European eel (Anguilla anguilla)-Vibrio vulnificus interaction in the gills: Role of the RtxA13 toxin.</title>
        <authorList>
            <person name="Callol A."/>
            <person name="Pajuelo D."/>
            <person name="Ebbesson L."/>
            <person name="Teles M."/>
            <person name="MacKenzie S."/>
            <person name="Amaro C."/>
        </authorList>
    </citation>
    <scope>NUCLEOTIDE SEQUENCE</scope>
</reference>
<sequence>MAGYQWLVATVDLTFFQIGLIDYWCWSSTRSLRLLLT</sequence>
<dbReference type="AlphaFoldDB" id="A0A0E9P7B1"/>
<name>A0A0E9P7B1_ANGAN</name>
<reference evidence="1" key="1">
    <citation type="submission" date="2014-11" db="EMBL/GenBank/DDBJ databases">
        <authorList>
            <person name="Amaro Gonzalez C."/>
        </authorList>
    </citation>
    <scope>NUCLEOTIDE SEQUENCE</scope>
</reference>
<protein>
    <submittedName>
        <fullName evidence="1">Uncharacterized protein</fullName>
    </submittedName>
</protein>
<dbReference type="EMBL" id="GBXM01108642">
    <property type="protein sequence ID" value="JAG99934.1"/>
    <property type="molecule type" value="Transcribed_RNA"/>
</dbReference>
<evidence type="ECO:0000313" key="1">
    <source>
        <dbReference type="EMBL" id="JAG99934.1"/>
    </source>
</evidence>
<organism evidence="1">
    <name type="scientific">Anguilla anguilla</name>
    <name type="common">European freshwater eel</name>
    <name type="synonym">Muraena anguilla</name>
    <dbReference type="NCBI Taxonomy" id="7936"/>
    <lineage>
        <taxon>Eukaryota</taxon>
        <taxon>Metazoa</taxon>
        <taxon>Chordata</taxon>
        <taxon>Craniata</taxon>
        <taxon>Vertebrata</taxon>
        <taxon>Euteleostomi</taxon>
        <taxon>Actinopterygii</taxon>
        <taxon>Neopterygii</taxon>
        <taxon>Teleostei</taxon>
        <taxon>Anguilliformes</taxon>
        <taxon>Anguillidae</taxon>
        <taxon>Anguilla</taxon>
    </lineage>
</organism>
<accession>A0A0E9P7B1</accession>